<proteinExistence type="predicted"/>
<sequence length="212" mass="23536">MTEYDYSPEAYQRYLATQTRIANWVDKTEQHRPQFQHAVPAAPIADAPLEPSSSSHSRQRRHHHPGQSQPRQLFIHVPAPGSDSSDDYADGPGPMPLSAPAMMYSGPSQQPMFQPMVAPMGGQPMLTPPPMMMPPTFAIPPHRSSHHHRSHSRARSRHHSPGYYSMASPPVSPGYQYAFPGAPMAGGHPGYIMMPPQHHRAQQVPMMFLPPC</sequence>
<reference evidence="2 3" key="1">
    <citation type="submission" date="2020-01" db="EMBL/GenBank/DDBJ databases">
        <authorList>
            <person name="Gupta K D."/>
        </authorList>
    </citation>
    <scope>NUCLEOTIDE SEQUENCE [LARGE SCALE GENOMIC DNA]</scope>
</reference>
<name>A0A8S0WC73_CYCAE</name>
<evidence type="ECO:0000313" key="2">
    <source>
        <dbReference type="EMBL" id="CAA7258693.1"/>
    </source>
</evidence>
<organism evidence="2 3">
    <name type="scientific">Cyclocybe aegerita</name>
    <name type="common">Black poplar mushroom</name>
    <name type="synonym">Agrocybe aegerita</name>
    <dbReference type="NCBI Taxonomy" id="1973307"/>
    <lineage>
        <taxon>Eukaryota</taxon>
        <taxon>Fungi</taxon>
        <taxon>Dikarya</taxon>
        <taxon>Basidiomycota</taxon>
        <taxon>Agaricomycotina</taxon>
        <taxon>Agaricomycetes</taxon>
        <taxon>Agaricomycetidae</taxon>
        <taxon>Agaricales</taxon>
        <taxon>Agaricineae</taxon>
        <taxon>Bolbitiaceae</taxon>
        <taxon>Cyclocybe</taxon>
    </lineage>
</organism>
<feature type="region of interest" description="Disordered" evidence="1">
    <location>
        <begin position="141"/>
        <end position="160"/>
    </location>
</feature>
<evidence type="ECO:0000313" key="3">
    <source>
        <dbReference type="Proteomes" id="UP000467700"/>
    </source>
</evidence>
<feature type="region of interest" description="Disordered" evidence="1">
    <location>
        <begin position="45"/>
        <end position="101"/>
    </location>
</feature>
<protein>
    <submittedName>
        <fullName evidence="2">Uncharacterized protein</fullName>
    </submittedName>
</protein>
<dbReference type="AlphaFoldDB" id="A0A8S0WC73"/>
<dbReference type="OrthoDB" id="2976199at2759"/>
<gene>
    <name evidence="2" type="ORF">AAE3_LOCUS1139</name>
</gene>
<dbReference type="Proteomes" id="UP000467700">
    <property type="component" value="Unassembled WGS sequence"/>
</dbReference>
<feature type="compositionally biased region" description="Basic residues" evidence="1">
    <location>
        <begin position="143"/>
        <end position="160"/>
    </location>
</feature>
<dbReference type="EMBL" id="CACVBS010000002">
    <property type="protein sequence ID" value="CAA7258693.1"/>
    <property type="molecule type" value="Genomic_DNA"/>
</dbReference>
<keyword evidence="3" id="KW-1185">Reference proteome</keyword>
<evidence type="ECO:0000256" key="1">
    <source>
        <dbReference type="SAM" id="MobiDB-lite"/>
    </source>
</evidence>
<accession>A0A8S0WC73</accession>
<comment type="caution">
    <text evidence="2">The sequence shown here is derived from an EMBL/GenBank/DDBJ whole genome shotgun (WGS) entry which is preliminary data.</text>
</comment>